<dbReference type="Proteomes" id="UP000830167">
    <property type="component" value="Chromosome"/>
</dbReference>
<dbReference type="RefSeq" id="WP_347438098.1">
    <property type="nucleotide sequence ID" value="NZ_CP089291.1"/>
</dbReference>
<protein>
    <submittedName>
        <fullName evidence="4">DUF115 domain-containing protein</fullName>
    </submittedName>
</protein>
<dbReference type="EMBL" id="CP089291">
    <property type="protein sequence ID" value="UOF91406.1"/>
    <property type="molecule type" value="Genomic_DNA"/>
</dbReference>
<dbReference type="Pfam" id="PF20157">
    <property type="entry name" value="Maf_flag10_N"/>
    <property type="match status" value="1"/>
</dbReference>
<dbReference type="SUPFAM" id="SSF53335">
    <property type="entry name" value="S-adenosyl-L-methionine-dependent methyltransferases"/>
    <property type="match status" value="1"/>
</dbReference>
<evidence type="ECO:0000313" key="4">
    <source>
        <dbReference type="EMBL" id="UOF91406.1"/>
    </source>
</evidence>
<dbReference type="PANTHER" id="PTHR41786">
    <property type="entry name" value="MOTILITY ACCESSORY FACTOR MAF"/>
    <property type="match status" value="1"/>
</dbReference>
<dbReference type="Pfam" id="PF01973">
    <property type="entry name" value="MptE-like"/>
    <property type="match status" value="1"/>
</dbReference>
<feature type="domain" description="Glycosyltransferase Maf N-terminal" evidence="3">
    <location>
        <begin position="49"/>
        <end position="85"/>
    </location>
</feature>
<dbReference type="PANTHER" id="PTHR41786:SF1">
    <property type="entry name" value="6-HYDROXYMETHYLPTERIN DIPHOSPHOKINASE MPTE-LIKE DOMAIN-CONTAINING PROTEIN"/>
    <property type="match status" value="1"/>
</dbReference>
<name>A0ABY4CLM5_9BACL</name>
<gene>
    <name evidence="4" type="ORF">LSG31_03895</name>
</gene>
<feature type="coiled-coil region" evidence="1">
    <location>
        <begin position="146"/>
        <end position="173"/>
    </location>
</feature>
<evidence type="ECO:0000313" key="5">
    <source>
        <dbReference type="Proteomes" id="UP000830167"/>
    </source>
</evidence>
<reference evidence="4" key="1">
    <citation type="submission" date="2021-12" db="EMBL/GenBank/DDBJ databases">
        <title>Alicyclobacillaceae gen. nov., sp. nov., isolated from chalcocite enrichment system.</title>
        <authorList>
            <person name="Jiang Z."/>
        </authorList>
    </citation>
    <scope>NUCLEOTIDE SEQUENCE</scope>
    <source>
        <strain evidence="4">MYW30-H2</strain>
    </source>
</reference>
<keyword evidence="1" id="KW-0175">Coiled coil</keyword>
<feature type="domain" description="6-hydroxymethylpterin diphosphokinase MptE-like" evidence="2">
    <location>
        <begin position="185"/>
        <end position="340"/>
    </location>
</feature>
<sequence length="442" mass="49391">MIQIVPTRTGCLTACWTAEDGQTIYLHSRYEPEREALLLIRDWKVPDNGVVVVYGLGCGYHLQALLQKLHPTQKMIVFECNRDLVHSVTKKGLLSPLLEDERFELHVYSEMEDFLSNFVQYLELAEEGKGAFFIHPSSVKIIPKQMEQVKELLEEYRIRIHTIEKKRALLENNRKMVADVLLENPNIGIAKDKFLHMPAILVAAGPSLNHSVRLLSQLKGRALIVCVGTALTPLLQNGVDPDLIVVIEGDEAVLGQFPDKECDIPLIAFPTACPKLTLHYKGPVIWAYPEGDDELVSLADRYGFPVISSGGSVATAALSILDLMGCNPIVLVGQDLAYINGRSHAQGTIHSAANEITSQYGLFAEAVGGGLIQTSRSWNIFRRWIERFIRNHKDIHFYNASHGARIAGAVERSLEELMSTRLFSELFSETYEIAKRIDALFS</sequence>
<evidence type="ECO:0000259" key="2">
    <source>
        <dbReference type="Pfam" id="PF01973"/>
    </source>
</evidence>
<dbReference type="InterPro" id="IPR002826">
    <property type="entry name" value="MptE-like"/>
</dbReference>
<keyword evidence="5" id="KW-1185">Reference proteome</keyword>
<dbReference type="InterPro" id="IPR045376">
    <property type="entry name" value="Maf_N"/>
</dbReference>
<organism evidence="4 5">
    <name type="scientific">Fodinisporobacter ferrooxydans</name>
    <dbReference type="NCBI Taxonomy" id="2901836"/>
    <lineage>
        <taxon>Bacteria</taxon>
        <taxon>Bacillati</taxon>
        <taxon>Bacillota</taxon>
        <taxon>Bacilli</taxon>
        <taxon>Bacillales</taxon>
        <taxon>Alicyclobacillaceae</taxon>
        <taxon>Fodinisporobacter</taxon>
    </lineage>
</organism>
<accession>A0ABY4CLM5</accession>
<dbReference type="InterPro" id="IPR029063">
    <property type="entry name" value="SAM-dependent_MTases_sf"/>
</dbReference>
<proteinExistence type="predicted"/>
<evidence type="ECO:0000256" key="1">
    <source>
        <dbReference type="SAM" id="Coils"/>
    </source>
</evidence>
<evidence type="ECO:0000259" key="3">
    <source>
        <dbReference type="Pfam" id="PF20157"/>
    </source>
</evidence>